<evidence type="ECO:0000256" key="1">
    <source>
        <dbReference type="ARBA" id="ARBA00010690"/>
    </source>
</evidence>
<dbReference type="Gene3D" id="3.40.1690.10">
    <property type="entry name" value="secretion proteins EscU"/>
    <property type="match status" value="1"/>
</dbReference>
<dbReference type="PANTHER" id="PTHR30531:SF12">
    <property type="entry name" value="FLAGELLAR BIOSYNTHETIC PROTEIN FLHB"/>
    <property type="match status" value="1"/>
</dbReference>
<dbReference type="PANTHER" id="PTHR30531">
    <property type="entry name" value="FLAGELLAR BIOSYNTHETIC PROTEIN FLHB"/>
    <property type="match status" value="1"/>
</dbReference>
<organism evidence="4">
    <name type="scientific">Ruegeria sp. PrR005</name>
    <dbReference type="NCBI Taxonomy" id="2706882"/>
    <lineage>
        <taxon>Bacteria</taxon>
        <taxon>Pseudomonadati</taxon>
        <taxon>Pseudomonadota</taxon>
        <taxon>Alphaproteobacteria</taxon>
        <taxon>Rhodobacterales</taxon>
        <taxon>Roseobacteraceae</taxon>
        <taxon>Ruegeria</taxon>
    </lineage>
</organism>
<comment type="caution">
    <text evidence="4">The sequence shown here is derived from an EMBL/GenBank/DDBJ whole genome shotgun (WGS) entry which is preliminary data.</text>
</comment>
<keyword evidence="3" id="KW-0472">Membrane</keyword>
<evidence type="ECO:0000256" key="3">
    <source>
        <dbReference type="SAM" id="Phobius"/>
    </source>
</evidence>
<dbReference type="EMBL" id="JAAGOX010000022">
    <property type="protein sequence ID" value="NDW46050.1"/>
    <property type="molecule type" value="Genomic_DNA"/>
</dbReference>
<evidence type="ECO:0000313" key="4">
    <source>
        <dbReference type="EMBL" id="NDW46050.1"/>
    </source>
</evidence>
<dbReference type="PRINTS" id="PR00950">
    <property type="entry name" value="TYPE3IMSPROT"/>
</dbReference>
<keyword evidence="4" id="KW-0969">Cilium</keyword>
<keyword evidence="4" id="KW-0282">Flagellum</keyword>
<keyword evidence="4" id="KW-0966">Cell projection</keyword>
<keyword evidence="3" id="KW-0812">Transmembrane</keyword>
<dbReference type="AlphaFoldDB" id="A0A6B2NSA4"/>
<gene>
    <name evidence="4" type="ORF">G0P99_13865</name>
</gene>
<proteinExistence type="inferred from homology"/>
<feature type="transmembrane region" description="Helical" evidence="3">
    <location>
        <begin position="86"/>
        <end position="113"/>
    </location>
</feature>
<feature type="transmembrane region" description="Helical" evidence="3">
    <location>
        <begin position="192"/>
        <end position="214"/>
    </location>
</feature>
<name>A0A6B2NSA4_9RHOB</name>
<reference evidence="4" key="1">
    <citation type="submission" date="2020-02" db="EMBL/GenBank/DDBJ databases">
        <title>Delineation of the pyrene-degrading pathway in Roseobacter clade bacteria by genomic analysis.</title>
        <authorList>
            <person name="Zhou H."/>
            <person name="Wang H."/>
        </authorList>
    </citation>
    <scope>NUCLEOTIDE SEQUENCE</scope>
    <source>
        <strain evidence="4">PrR005</strain>
    </source>
</reference>
<feature type="region of interest" description="Disordered" evidence="2">
    <location>
        <begin position="1"/>
        <end position="27"/>
    </location>
</feature>
<accession>A0A6B2NSA4</accession>
<dbReference type="Pfam" id="PF01312">
    <property type="entry name" value="Bac_export_2"/>
    <property type="match status" value="1"/>
</dbReference>
<dbReference type="InterPro" id="IPR029025">
    <property type="entry name" value="T3SS_substrate_exporter_C"/>
</dbReference>
<dbReference type="InterPro" id="IPR006135">
    <property type="entry name" value="T3SS_substrate_exporter"/>
</dbReference>
<feature type="transmembrane region" description="Helical" evidence="3">
    <location>
        <begin position="156"/>
        <end position="180"/>
    </location>
</feature>
<dbReference type="SUPFAM" id="SSF160544">
    <property type="entry name" value="EscU C-terminal domain-like"/>
    <property type="match status" value="1"/>
</dbReference>
<dbReference type="GO" id="GO:0009306">
    <property type="term" value="P:protein secretion"/>
    <property type="evidence" value="ECO:0007669"/>
    <property type="project" value="InterPro"/>
</dbReference>
<evidence type="ECO:0000256" key="2">
    <source>
        <dbReference type="SAM" id="MobiDB-lite"/>
    </source>
</evidence>
<sequence>MSGPDDDSEKSFEPTPHKLQKARERGEVARSADLSMVAGYAGMTLALTGLGAAGMTQLANPLVVLIDQSDGLSRLIFDGPAAGPVGGLLGAVSVALLPVFVIPAAAVILSVVAQRAFVMAPSKLEPKLSRISIVSNAKNKFGRGGLFEFGKSFVKLLLYSVTLGLFIRVNLTEIVATAGMDARQSVLVMARLLSGFMFLVVAVALVIGAVDFLWQHAEHIRKNMMSRKEIMDEMKDAEGDPHVKSQRRQRGQEIAMNQMLADVPGSDVVIVNPTHYAVALKWSRQKGSAPVCVAKGVDETAAAIRRAAIEAGVPIHSDPPTARALHAVVEIGQEIGAEHYSPVAAAIRFAEAMRRRARGKIR</sequence>
<feature type="compositionally biased region" description="Basic and acidic residues" evidence="2">
    <location>
        <begin position="9"/>
        <end position="27"/>
    </location>
</feature>
<comment type="similarity">
    <text evidence="1">Belongs to the type III secretion exporter family.</text>
</comment>
<feature type="transmembrane region" description="Helical" evidence="3">
    <location>
        <begin position="40"/>
        <end position="66"/>
    </location>
</feature>
<dbReference type="GO" id="GO:0005886">
    <property type="term" value="C:plasma membrane"/>
    <property type="evidence" value="ECO:0007669"/>
    <property type="project" value="TreeGrafter"/>
</dbReference>
<keyword evidence="3" id="KW-1133">Transmembrane helix</keyword>
<dbReference type="RefSeq" id="WP_164130774.1">
    <property type="nucleotide sequence ID" value="NZ_JAAGOX010000022.1"/>
</dbReference>
<protein>
    <submittedName>
        <fullName evidence="4">Flagellar biosynthesis protein FlhB</fullName>
    </submittedName>
</protein>